<dbReference type="GO" id="GO:0008286">
    <property type="term" value="P:insulin receptor signaling pathway"/>
    <property type="evidence" value="ECO:0007669"/>
    <property type="project" value="TreeGrafter"/>
</dbReference>
<dbReference type="CDD" id="cd09942">
    <property type="entry name" value="SH2_nSH2_p85_like"/>
    <property type="match status" value="1"/>
</dbReference>
<gene>
    <name evidence="6" type="ORF">JZ751_011761</name>
</gene>
<dbReference type="PANTHER" id="PTHR10155:SF3">
    <property type="entry name" value="PHOSPHATIDYLINOSITOL 3-KINASE REGULATORY SUBUNIT ALPHA"/>
    <property type="match status" value="1"/>
</dbReference>
<evidence type="ECO:0000259" key="5">
    <source>
        <dbReference type="PROSITE" id="PS50001"/>
    </source>
</evidence>
<dbReference type="GO" id="GO:0046854">
    <property type="term" value="P:phosphatidylinositol phosphate biosynthetic process"/>
    <property type="evidence" value="ECO:0007669"/>
    <property type="project" value="TreeGrafter"/>
</dbReference>
<dbReference type="PANTHER" id="PTHR10155">
    <property type="entry name" value="PHOSPHATIDYLINOSITOL 3-KINASE REGULATORY SUBUNIT"/>
    <property type="match status" value="1"/>
</dbReference>
<evidence type="ECO:0000313" key="6">
    <source>
        <dbReference type="EMBL" id="KAG9353639.1"/>
    </source>
</evidence>
<dbReference type="InterPro" id="IPR036860">
    <property type="entry name" value="SH2_dom_sf"/>
</dbReference>
<dbReference type="GO" id="GO:0046935">
    <property type="term" value="F:1-phosphatidylinositol-3-kinase regulator activity"/>
    <property type="evidence" value="ECO:0007669"/>
    <property type="project" value="TreeGrafter"/>
</dbReference>
<dbReference type="Gene3D" id="1.10.287.1490">
    <property type="match status" value="1"/>
</dbReference>
<dbReference type="InterPro" id="IPR044124">
    <property type="entry name" value="ISH2_PIK3R1"/>
</dbReference>
<organism evidence="6 7">
    <name type="scientific">Albula glossodonta</name>
    <name type="common">roundjaw bonefish</name>
    <dbReference type="NCBI Taxonomy" id="121402"/>
    <lineage>
        <taxon>Eukaryota</taxon>
        <taxon>Metazoa</taxon>
        <taxon>Chordata</taxon>
        <taxon>Craniata</taxon>
        <taxon>Vertebrata</taxon>
        <taxon>Euteleostomi</taxon>
        <taxon>Actinopterygii</taxon>
        <taxon>Neopterygii</taxon>
        <taxon>Teleostei</taxon>
        <taxon>Albuliformes</taxon>
        <taxon>Albulidae</taxon>
        <taxon>Albula</taxon>
    </lineage>
</organism>
<dbReference type="FunFam" id="3.30.505.10:FF:000014">
    <property type="entry name" value="Phosphatidylinositol 3-kinase regulatory subunit alpha"/>
    <property type="match status" value="1"/>
</dbReference>
<proteinExistence type="predicted"/>
<dbReference type="Pfam" id="PF00017">
    <property type="entry name" value="SH2"/>
    <property type="match status" value="1"/>
</dbReference>
<dbReference type="InterPro" id="IPR032498">
    <property type="entry name" value="PI3K_P85_iSH2"/>
</dbReference>
<evidence type="ECO:0000256" key="1">
    <source>
        <dbReference type="ARBA" id="ARBA00022999"/>
    </source>
</evidence>
<feature type="domain" description="SH2" evidence="5">
    <location>
        <begin position="89"/>
        <end position="189"/>
    </location>
</feature>
<sequence length="326" mass="38116">MPCMPEQSFTEHAHRLGHESRARPALCWGTGAFFQSDLIKGKEGGEGREREREVEREGGGLLAKLQQISDFETPLPPKPPKPAPVTNNGMNNNMALQDAEWEEVNEKLRDTADGTFLVRDASTKMHGDYTLTLRKGGNNKLIKIFHRDGKYGFSDPLTFSSVVELINHYRHESLAQYNPKLDVKLLYPVSKHQQEIQMKRTAIEAFNETIKIFEEQCQTQERYSKEYIEKFRREGNEKEIQRIMVNYEKLKSRISEIVDSKRRLEEDLKKQAADYREIDKRMNSIKPDLIQLRKTRDQYLMWLTQKGVRQKKLNEWLGIKNENTDE</sequence>
<evidence type="ECO:0000313" key="7">
    <source>
        <dbReference type="Proteomes" id="UP000824540"/>
    </source>
</evidence>
<dbReference type="Proteomes" id="UP000824540">
    <property type="component" value="Unassembled WGS sequence"/>
</dbReference>
<keyword evidence="7" id="KW-1185">Reference proteome</keyword>
<comment type="caution">
    <text evidence="6">The sequence shown here is derived from an EMBL/GenBank/DDBJ whole genome shotgun (WGS) entry which is preliminary data.</text>
</comment>
<evidence type="ECO:0000256" key="4">
    <source>
        <dbReference type="SAM" id="MobiDB-lite"/>
    </source>
</evidence>
<keyword evidence="1 2" id="KW-0727">SH2 domain</keyword>
<dbReference type="InterPro" id="IPR000980">
    <property type="entry name" value="SH2"/>
</dbReference>
<dbReference type="Gene3D" id="3.30.505.10">
    <property type="entry name" value="SH2 domain"/>
    <property type="match status" value="1"/>
</dbReference>
<dbReference type="InterPro" id="IPR035022">
    <property type="entry name" value="PI3kinase_P85_nSH2"/>
</dbReference>
<protein>
    <recommendedName>
        <fullName evidence="5">SH2 domain-containing protein</fullName>
    </recommendedName>
</protein>
<dbReference type="CDD" id="cd12924">
    <property type="entry name" value="iSH2_PIK3R1"/>
    <property type="match status" value="1"/>
</dbReference>
<evidence type="ECO:0000256" key="2">
    <source>
        <dbReference type="PROSITE-ProRule" id="PRU00191"/>
    </source>
</evidence>
<dbReference type="EMBL" id="JAFBMS010000003">
    <property type="protein sequence ID" value="KAG9353639.1"/>
    <property type="molecule type" value="Genomic_DNA"/>
</dbReference>
<keyword evidence="3" id="KW-0175">Coiled coil</keyword>
<evidence type="ECO:0000256" key="3">
    <source>
        <dbReference type="SAM" id="Coils"/>
    </source>
</evidence>
<dbReference type="SUPFAM" id="SSF55550">
    <property type="entry name" value="SH2 domain"/>
    <property type="match status" value="1"/>
</dbReference>
<dbReference type="PROSITE" id="PS50001">
    <property type="entry name" value="SH2"/>
    <property type="match status" value="1"/>
</dbReference>
<dbReference type="Pfam" id="PF16454">
    <property type="entry name" value="PI3K_P85_iSH2"/>
    <property type="match status" value="1"/>
</dbReference>
<accession>A0A8T2PQM7</accession>
<name>A0A8T2PQM7_9TELE</name>
<dbReference type="GO" id="GO:0005942">
    <property type="term" value="C:phosphatidylinositol 3-kinase complex"/>
    <property type="evidence" value="ECO:0007669"/>
    <property type="project" value="TreeGrafter"/>
</dbReference>
<reference evidence="6" key="1">
    <citation type="thesis" date="2021" institute="BYU ScholarsArchive" country="Provo, UT, USA">
        <title>Applications of and Algorithms for Genome Assembly and Genomic Analyses with an Emphasis on Marine Teleosts.</title>
        <authorList>
            <person name="Pickett B.D."/>
        </authorList>
    </citation>
    <scope>NUCLEOTIDE SEQUENCE</scope>
    <source>
        <strain evidence="6">HI-2016</strain>
    </source>
</reference>
<dbReference type="OrthoDB" id="3175255at2759"/>
<feature type="compositionally biased region" description="Basic and acidic residues" evidence="4">
    <location>
        <begin position="39"/>
        <end position="58"/>
    </location>
</feature>
<dbReference type="PRINTS" id="PR00401">
    <property type="entry name" value="SH2DOMAIN"/>
</dbReference>
<feature type="coiled-coil region" evidence="3">
    <location>
        <begin position="233"/>
        <end position="281"/>
    </location>
</feature>
<feature type="region of interest" description="Disordered" evidence="4">
    <location>
        <begin position="39"/>
        <end position="59"/>
    </location>
</feature>
<dbReference type="SMART" id="SM00252">
    <property type="entry name" value="SH2"/>
    <property type="match status" value="1"/>
</dbReference>
<dbReference type="AlphaFoldDB" id="A0A8T2PQM7"/>